<dbReference type="HAMAP" id="MF_00408">
    <property type="entry name" value="TATA_bind_prot_arch"/>
    <property type="match status" value="1"/>
</dbReference>
<dbReference type="GO" id="GO:0006352">
    <property type="term" value="P:DNA-templated transcription initiation"/>
    <property type="evidence" value="ECO:0007669"/>
    <property type="project" value="InterPro"/>
</dbReference>
<proteinExistence type="inferred from homology"/>
<keyword evidence="4" id="KW-0238">DNA-binding</keyword>
<dbReference type="PRINTS" id="PR00686">
    <property type="entry name" value="TIFACTORIID"/>
</dbReference>
<evidence type="ECO:0000313" key="13">
    <source>
        <dbReference type="Proteomes" id="UP001187531"/>
    </source>
</evidence>
<dbReference type="PANTHER" id="PTHR10126">
    <property type="entry name" value="TATA-BOX BINDING PROTEIN"/>
    <property type="match status" value="1"/>
</dbReference>
<reference evidence="12" key="1">
    <citation type="submission" date="2023-07" db="EMBL/GenBank/DDBJ databases">
        <title>Chromosome-level genome assembly of Artemia franciscana.</title>
        <authorList>
            <person name="Jo E."/>
        </authorList>
    </citation>
    <scope>NUCLEOTIDE SEQUENCE</scope>
    <source>
        <tissue evidence="12">Whole body</tissue>
    </source>
</reference>
<dbReference type="InterPro" id="IPR030491">
    <property type="entry name" value="TBP_CS"/>
</dbReference>
<evidence type="ECO:0000313" key="12">
    <source>
        <dbReference type="EMBL" id="KAK2720813.1"/>
    </source>
</evidence>
<dbReference type="AlphaFoldDB" id="A0AA88I431"/>
<dbReference type="InterPro" id="IPR000814">
    <property type="entry name" value="TBP"/>
</dbReference>
<evidence type="ECO:0000256" key="5">
    <source>
        <dbReference type="ARBA" id="ARBA00023163"/>
    </source>
</evidence>
<evidence type="ECO:0000256" key="4">
    <source>
        <dbReference type="ARBA" id="ARBA00023125"/>
    </source>
</evidence>
<evidence type="ECO:0000256" key="2">
    <source>
        <dbReference type="ARBA" id="ARBA00005560"/>
    </source>
</evidence>
<evidence type="ECO:0000256" key="1">
    <source>
        <dbReference type="ARBA" id="ARBA00004123"/>
    </source>
</evidence>
<accession>A0AA88I431</accession>
<evidence type="ECO:0000256" key="6">
    <source>
        <dbReference type="ARBA" id="ARBA00023242"/>
    </source>
</evidence>
<comment type="similarity">
    <text evidence="2">Belongs to the TBP family.</text>
</comment>
<dbReference type="FunFam" id="3.30.310.10:FF:000001">
    <property type="entry name" value="TATA-box-binding protein 2"/>
    <property type="match status" value="1"/>
</dbReference>
<evidence type="ECO:0000256" key="9">
    <source>
        <dbReference type="ARBA" id="ARBA00037612"/>
    </source>
</evidence>
<dbReference type="GO" id="GO:0042797">
    <property type="term" value="P:tRNA transcription by RNA polymerase III"/>
    <property type="evidence" value="ECO:0007669"/>
    <property type="project" value="UniProtKB-ARBA"/>
</dbReference>
<evidence type="ECO:0000256" key="10">
    <source>
        <dbReference type="ARBA" id="ARBA00042653"/>
    </source>
</evidence>
<protein>
    <recommendedName>
        <fullName evidence="3">TATA-box-binding protein</fullName>
    </recommendedName>
    <alternativeName>
        <fullName evidence="7">TATA sequence-binding protein</fullName>
    </alternativeName>
    <alternativeName>
        <fullName evidence="10">TATA-binding factor</fullName>
    </alternativeName>
    <alternativeName>
        <fullName evidence="8">TATA-box factor</fullName>
    </alternativeName>
    <alternativeName>
        <fullName evidence="11">Transcription initiation factor TFIID TBP subunit</fullName>
    </alternativeName>
</protein>
<keyword evidence="6" id="KW-0539">Nucleus</keyword>
<evidence type="ECO:0000256" key="7">
    <source>
        <dbReference type="ARBA" id="ARBA00030739"/>
    </source>
</evidence>
<keyword evidence="13" id="KW-1185">Reference proteome</keyword>
<dbReference type="GO" id="GO:0000978">
    <property type="term" value="F:RNA polymerase II cis-regulatory region sequence-specific DNA binding"/>
    <property type="evidence" value="ECO:0007669"/>
    <property type="project" value="UniProtKB-ARBA"/>
</dbReference>
<evidence type="ECO:0000256" key="11">
    <source>
        <dbReference type="ARBA" id="ARBA00042691"/>
    </source>
</evidence>
<sequence>MISKSEINLPHLQLTNISEIQDNHMTSPAVPRQSEKSMSIYGTATSVPAILYTPTFVADHVIPLLQNVVSTANLGCKLDLKKICSQARNAEYDPKTFAAVIMRIKEPRTTALMFSSGKMVCTGAKSEEDSRLATRKFARIVQKLGFASKILNFKIQNMVGSCNVKFSIRLEALVLAHGRFSRYEPELFPGLIYRMVKPRVVLLIFATGKVILTGARTKQEIHDAFENIYPILKGFKR</sequence>
<comment type="function">
    <text evidence="9">General transcription factor that functions at the core of the DNA-binding multiprotein factor TFIID. Binding of TFIID to the TATA box is the initial transcriptional step of the pre-initiation complex (PIC), playing a role in the activation of eukaryotic genes transcribed by RNA polymerase II.</text>
</comment>
<evidence type="ECO:0000256" key="3">
    <source>
        <dbReference type="ARBA" id="ARBA00021962"/>
    </source>
</evidence>
<dbReference type="InterPro" id="IPR012295">
    <property type="entry name" value="TBP_dom_sf"/>
</dbReference>
<dbReference type="InterPro" id="IPR033710">
    <property type="entry name" value="TBP_eukaryotic"/>
</dbReference>
<dbReference type="GO" id="GO:0005634">
    <property type="term" value="C:nucleus"/>
    <property type="evidence" value="ECO:0007669"/>
    <property type="project" value="UniProtKB-SubCell"/>
</dbReference>
<comment type="subcellular location">
    <subcellularLocation>
        <location evidence="1">Nucleus</location>
    </subcellularLocation>
</comment>
<dbReference type="GO" id="GO:0001092">
    <property type="term" value="F:TFIIA-class transcription factor complex binding"/>
    <property type="evidence" value="ECO:0007669"/>
    <property type="project" value="UniProtKB-ARBA"/>
</dbReference>
<dbReference type="SUPFAM" id="SSF55945">
    <property type="entry name" value="TATA-box binding protein-like"/>
    <property type="match status" value="2"/>
</dbReference>
<name>A0AA88I431_ARTSF</name>
<keyword evidence="5" id="KW-0804">Transcription</keyword>
<dbReference type="EMBL" id="JAVRJZ010000007">
    <property type="protein sequence ID" value="KAK2720813.1"/>
    <property type="molecule type" value="Genomic_DNA"/>
</dbReference>
<dbReference type="GO" id="GO:0000992">
    <property type="term" value="F:RNA polymerase III cis-regulatory region sequence-specific DNA binding"/>
    <property type="evidence" value="ECO:0007669"/>
    <property type="project" value="UniProtKB-ARBA"/>
</dbReference>
<gene>
    <name evidence="12" type="ORF">QYM36_004626</name>
</gene>
<organism evidence="12 13">
    <name type="scientific">Artemia franciscana</name>
    <name type="common">Brine shrimp</name>
    <name type="synonym">Artemia sanfranciscana</name>
    <dbReference type="NCBI Taxonomy" id="6661"/>
    <lineage>
        <taxon>Eukaryota</taxon>
        <taxon>Metazoa</taxon>
        <taxon>Ecdysozoa</taxon>
        <taxon>Arthropoda</taxon>
        <taxon>Crustacea</taxon>
        <taxon>Branchiopoda</taxon>
        <taxon>Anostraca</taxon>
        <taxon>Artemiidae</taxon>
        <taxon>Artemia</taxon>
    </lineage>
</organism>
<comment type="caution">
    <text evidence="12">The sequence shown here is derived from an EMBL/GenBank/DDBJ whole genome shotgun (WGS) entry which is preliminary data.</text>
</comment>
<dbReference type="Gene3D" id="3.30.310.10">
    <property type="entry name" value="TATA-Binding Protein"/>
    <property type="match status" value="2"/>
</dbReference>
<dbReference type="CDD" id="cd04516">
    <property type="entry name" value="TBP_eukaryotes"/>
    <property type="match status" value="1"/>
</dbReference>
<evidence type="ECO:0000256" key="8">
    <source>
        <dbReference type="ARBA" id="ARBA00033017"/>
    </source>
</evidence>
<dbReference type="FunFam" id="3.30.310.10:FF:000002">
    <property type="entry name" value="TATA-box-binding protein 2"/>
    <property type="match status" value="1"/>
</dbReference>
<dbReference type="Pfam" id="PF00352">
    <property type="entry name" value="TBP"/>
    <property type="match status" value="2"/>
</dbReference>
<dbReference type="PROSITE" id="PS00351">
    <property type="entry name" value="TFIID"/>
    <property type="match status" value="1"/>
</dbReference>
<dbReference type="Proteomes" id="UP001187531">
    <property type="component" value="Unassembled WGS sequence"/>
</dbReference>